<dbReference type="Gene3D" id="2.40.10.220">
    <property type="entry name" value="predicted glycosyltransferase like domains"/>
    <property type="match status" value="1"/>
</dbReference>
<comment type="caution">
    <text evidence="2">The sequence shown here is derived from an EMBL/GenBank/DDBJ whole genome shotgun (WGS) entry which is preliminary data.</text>
</comment>
<evidence type="ECO:0000313" key="2">
    <source>
        <dbReference type="EMBL" id="MDH7639951.1"/>
    </source>
</evidence>
<sequence>MTDERPVSESAPRRSDPRYAIDLPARLVVIEGKPEKVRLIDLSRGGFRVTSPLNLPAGHPVRLEVDGWPRLVGKVVWCSGGRIGCMIDVPPSDAVYAKMRAVAEGQQGQQQP</sequence>
<accession>A0ABT6N4V6</accession>
<keyword evidence="3" id="KW-1185">Reference proteome</keyword>
<evidence type="ECO:0000313" key="3">
    <source>
        <dbReference type="Proteomes" id="UP001160625"/>
    </source>
</evidence>
<dbReference type="EMBL" id="JARYGZ010000002">
    <property type="protein sequence ID" value="MDH7639951.1"/>
    <property type="molecule type" value="Genomic_DNA"/>
</dbReference>
<name>A0ABT6N4V6_9SPHN</name>
<feature type="domain" description="PilZ" evidence="1">
    <location>
        <begin position="13"/>
        <end position="94"/>
    </location>
</feature>
<gene>
    <name evidence="2" type="ORF">QGN17_14540</name>
</gene>
<dbReference type="Pfam" id="PF07238">
    <property type="entry name" value="PilZ"/>
    <property type="match status" value="1"/>
</dbReference>
<dbReference type="Proteomes" id="UP001160625">
    <property type="component" value="Unassembled WGS sequence"/>
</dbReference>
<reference evidence="2" key="1">
    <citation type="submission" date="2023-04" db="EMBL/GenBank/DDBJ databases">
        <title>Sphingomonas sp. MAHUQ-71 isolated from rice field.</title>
        <authorList>
            <person name="Huq M.A."/>
        </authorList>
    </citation>
    <scope>NUCLEOTIDE SEQUENCE</scope>
    <source>
        <strain evidence="2">MAHUQ-71</strain>
    </source>
</reference>
<dbReference type="InterPro" id="IPR009875">
    <property type="entry name" value="PilZ_domain"/>
</dbReference>
<protein>
    <submittedName>
        <fullName evidence="2">PilZ domain-containing protein</fullName>
    </submittedName>
</protein>
<dbReference type="SUPFAM" id="SSF141371">
    <property type="entry name" value="PilZ domain-like"/>
    <property type="match status" value="1"/>
</dbReference>
<organism evidence="2 3">
    <name type="scientific">Sphingomonas oryzagri</name>
    <dbReference type="NCBI Taxonomy" id="3042314"/>
    <lineage>
        <taxon>Bacteria</taxon>
        <taxon>Pseudomonadati</taxon>
        <taxon>Pseudomonadota</taxon>
        <taxon>Alphaproteobacteria</taxon>
        <taxon>Sphingomonadales</taxon>
        <taxon>Sphingomonadaceae</taxon>
        <taxon>Sphingomonas</taxon>
    </lineage>
</organism>
<evidence type="ECO:0000259" key="1">
    <source>
        <dbReference type="Pfam" id="PF07238"/>
    </source>
</evidence>
<proteinExistence type="predicted"/>
<dbReference type="RefSeq" id="WP_022689680.1">
    <property type="nucleotide sequence ID" value="NZ_JARYGZ010000002.1"/>
</dbReference>